<dbReference type="InterPro" id="IPR034984">
    <property type="entry name" value="Imelysin-like_IPPA"/>
</dbReference>
<dbReference type="Pfam" id="PF09375">
    <property type="entry name" value="Peptidase_M75"/>
    <property type="match status" value="1"/>
</dbReference>
<dbReference type="InterPro" id="IPR018976">
    <property type="entry name" value="Imelysin-like"/>
</dbReference>
<feature type="chain" id="PRO_5045563885" evidence="3">
    <location>
        <begin position="27"/>
        <end position="357"/>
    </location>
</feature>
<feature type="domain" description="Imelysin-like" evidence="4">
    <location>
        <begin position="43"/>
        <end position="338"/>
    </location>
</feature>
<evidence type="ECO:0000313" key="6">
    <source>
        <dbReference type="Proteomes" id="UP001149719"/>
    </source>
</evidence>
<reference evidence="5" key="1">
    <citation type="submission" date="2022-12" db="EMBL/GenBank/DDBJ databases">
        <title>Marinomonas 15G1-11 sp. nov, isolated from marine algae.</title>
        <authorList>
            <person name="Butt M."/>
            <person name="Choi D.G."/>
            <person name="Kim J.M."/>
            <person name="Lee J.K."/>
            <person name="Baek J.H."/>
            <person name="Jeon C.O."/>
        </authorList>
    </citation>
    <scope>NUCLEOTIDE SEQUENCE</scope>
    <source>
        <strain evidence="5">15G1-11</strain>
    </source>
</reference>
<evidence type="ECO:0000256" key="1">
    <source>
        <dbReference type="ARBA" id="ARBA00004196"/>
    </source>
</evidence>
<comment type="subcellular location">
    <subcellularLocation>
        <location evidence="1">Cell envelope</location>
    </subcellularLocation>
</comment>
<dbReference type="Gene3D" id="1.20.1420.20">
    <property type="entry name" value="M75 peptidase, HXXE motif"/>
    <property type="match status" value="1"/>
</dbReference>
<dbReference type="RefSeq" id="WP_269125873.1">
    <property type="nucleotide sequence ID" value="NZ_JAPUBN010000017.1"/>
</dbReference>
<dbReference type="Proteomes" id="UP001149719">
    <property type="component" value="Unassembled WGS sequence"/>
</dbReference>
<dbReference type="EMBL" id="JAPUBN010000017">
    <property type="protein sequence ID" value="MCZ2722321.1"/>
    <property type="molecule type" value="Genomic_DNA"/>
</dbReference>
<comment type="caution">
    <text evidence="5">The sequence shown here is derived from an EMBL/GenBank/DDBJ whole genome shotgun (WGS) entry which is preliminary data.</text>
</comment>
<sequence>MAHTTHLLYSSGLLISSLLFSSVSSAAQWQGPLEGIQNTFLKPKYQEYHESAETLSHEIQQLCAVPNEQQLSSTRTAFEHNMLDWQEVQWLNFGPVSYFMRFYGFQFWPDKKSITTRQLRTLKQNIDSTYKDGFWKKASIAVKGLTAIEAILYRDSFNPINDSVNCNLLYQIAQHHADTTGDIAGEWQNHTVEEWVFAEEDSDTDLHTLALEQLLQQWLEHLSVLKDSKIEVPLGYNDRAKPKMAEFYQSKQSLNAIKQNLQTYIDLYHSGTPSLYDLSYKLYPEQSQALDDQFLTSLNIAQTLPSDLFMNKTVANTEASKHQVALLVKSISQSQSQLQQLIVKLGFNIGFNSRDGD</sequence>
<evidence type="ECO:0000256" key="2">
    <source>
        <dbReference type="ARBA" id="ARBA00022729"/>
    </source>
</evidence>
<organism evidence="5 6">
    <name type="scientific">Marinomonas phaeophyticola</name>
    <dbReference type="NCBI Taxonomy" id="3004091"/>
    <lineage>
        <taxon>Bacteria</taxon>
        <taxon>Pseudomonadati</taxon>
        <taxon>Pseudomonadota</taxon>
        <taxon>Gammaproteobacteria</taxon>
        <taxon>Oceanospirillales</taxon>
        <taxon>Oceanospirillaceae</taxon>
        <taxon>Marinomonas</taxon>
    </lineage>
</organism>
<proteinExistence type="predicted"/>
<evidence type="ECO:0000313" key="5">
    <source>
        <dbReference type="EMBL" id="MCZ2722321.1"/>
    </source>
</evidence>
<name>A0ABT4JVS2_9GAMM</name>
<keyword evidence="2 3" id="KW-0732">Signal</keyword>
<dbReference type="CDD" id="cd14659">
    <property type="entry name" value="Imelysin-like_IPPA"/>
    <property type="match status" value="1"/>
</dbReference>
<evidence type="ECO:0000259" key="4">
    <source>
        <dbReference type="Pfam" id="PF09375"/>
    </source>
</evidence>
<feature type="signal peptide" evidence="3">
    <location>
        <begin position="1"/>
        <end position="26"/>
    </location>
</feature>
<accession>A0ABT4JVS2</accession>
<gene>
    <name evidence="5" type="ORF">O1D97_11945</name>
</gene>
<evidence type="ECO:0000256" key="3">
    <source>
        <dbReference type="SAM" id="SignalP"/>
    </source>
</evidence>
<dbReference type="InterPro" id="IPR038352">
    <property type="entry name" value="Imelysin_sf"/>
</dbReference>
<keyword evidence="6" id="KW-1185">Reference proteome</keyword>
<protein>
    <submittedName>
        <fullName evidence="5">Imelysin family protein</fullName>
    </submittedName>
</protein>